<feature type="binding site" evidence="13">
    <location>
        <position position="32"/>
    </location>
    <ligand>
        <name>substrate</name>
    </ligand>
</feature>
<evidence type="ECO:0000313" key="20">
    <source>
        <dbReference type="Proteomes" id="UP001431776"/>
    </source>
</evidence>
<feature type="binding site" evidence="13">
    <location>
        <position position="389"/>
    </location>
    <ligand>
        <name>substrate</name>
    </ligand>
</feature>
<feature type="binding site" evidence="15">
    <location>
        <position position="191"/>
    </location>
    <ligand>
        <name>Mg(2+)</name>
        <dbReference type="ChEBI" id="CHEBI:18420"/>
    </ligand>
</feature>
<dbReference type="GO" id="GO:0009052">
    <property type="term" value="P:pentose-phosphate shunt, non-oxidative branch"/>
    <property type="evidence" value="ECO:0007669"/>
    <property type="project" value="UniProtKB-ARBA"/>
</dbReference>
<dbReference type="CDD" id="cd02012">
    <property type="entry name" value="TPP_TK"/>
    <property type="match status" value="1"/>
</dbReference>
<comment type="cofactor">
    <cofactor evidence="1">
        <name>Ca(2+)</name>
        <dbReference type="ChEBI" id="CHEBI:29108"/>
    </cofactor>
</comment>
<dbReference type="AlphaFoldDB" id="A0AAW6U4L4"/>
<feature type="binding site" evidence="13">
    <location>
        <position position="362"/>
    </location>
    <ligand>
        <name>substrate</name>
    </ligand>
</feature>
<feature type="binding site" evidence="14">
    <location>
        <position position="442"/>
    </location>
    <ligand>
        <name>thiamine diphosphate</name>
        <dbReference type="ChEBI" id="CHEBI:58937"/>
    </ligand>
</feature>
<dbReference type="SMART" id="SM00861">
    <property type="entry name" value="Transket_pyr"/>
    <property type="match status" value="1"/>
</dbReference>
<dbReference type="InterPro" id="IPR005475">
    <property type="entry name" value="Transketolase-like_Pyr-bd"/>
</dbReference>
<dbReference type="FunFam" id="3.40.50.970:FF:000004">
    <property type="entry name" value="Transketolase"/>
    <property type="match status" value="1"/>
</dbReference>
<dbReference type="InterPro" id="IPR033247">
    <property type="entry name" value="Transketolase_fam"/>
</dbReference>
<feature type="site" description="Important for catalytic activity" evidence="16">
    <location>
        <position position="32"/>
    </location>
</feature>
<name>A0AAW6U4L4_9BACT</name>
<dbReference type="PROSITE" id="PS00801">
    <property type="entry name" value="TRANSKETOLASE_1"/>
    <property type="match status" value="1"/>
</dbReference>
<evidence type="ECO:0000259" key="18">
    <source>
        <dbReference type="SMART" id="SM00861"/>
    </source>
</evidence>
<evidence type="ECO:0000256" key="4">
    <source>
        <dbReference type="ARBA" id="ARBA00011738"/>
    </source>
</evidence>
<dbReference type="GO" id="GO:0005829">
    <property type="term" value="C:cytosol"/>
    <property type="evidence" value="ECO:0007669"/>
    <property type="project" value="TreeGrafter"/>
</dbReference>
<evidence type="ECO:0000256" key="8">
    <source>
        <dbReference type="ARBA" id="ARBA00022842"/>
    </source>
</evidence>
<feature type="binding site" evidence="14">
    <location>
        <position position="268"/>
    </location>
    <ligand>
        <name>thiamine diphosphate</name>
        <dbReference type="ChEBI" id="CHEBI:58937"/>
    </ligand>
</feature>
<evidence type="ECO:0000256" key="17">
    <source>
        <dbReference type="RuleBase" id="RU004996"/>
    </source>
</evidence>
<dbReference type="SUPFAM" id="SSF52922">
    <property type="entry name" value="TK C-terminal domain-like"/>
    <property type="match status" value="1"/>
</dbReference>
<dbReference type="PROSITE" id="PS00802">
    <property type="entry name" value="TRANSKETOLASE_2"/>
    <property type="match status" value="1"/>
</dbReference>
<reference evidence="19" key="1">
    <citation type="submission" date="2023-05" db="EMBL/GenBank/DDBJ databases">
        <title>Anaerotaeda fermentans gen. nov., sp. nov., a novel anaerobic planctomycete of the new family within the order Sedimentisphaerales isolated from Taman Peninsula, Russia.</title>
        <authorList>
            <person name="Khomyakova M.A."/>
            <person name="Merkel A.Y."/>
            <person name="Slobodkin A.I."/>
        </authorList>
    </citation>
    <scope>NUCLEOTIDE SEQUENCE</scope>
    <source>
        <strain evidence="19">M17dextr</strain>
    </source>
</reference>
<dbReference type="InterPro" id="IPR005474">
    <property type="entry name" value="Transketolase_N"/>
</dbReference>
<feature type="binding site" evidence="13">
    <location>
        <position position="478"/>
    </location>
    <ligand>
        <name>substrate</name>
    </ligand>
</feature>
<feature type="binding site" evidence="15">
    <location>
        <position position="193"/>
    </location>
    <ligand>
        <name>Mg(2+)</name>
        <dbReference type="ChEBI" id="CHEBI:18420"/>
    </ligand>
</feature>
<sequence length="675" mass="73965">MSHPGLSKLDELCVNTIRFLAAEAVQKANSGHPGMPMGMAPAGYVLWTRHLKHSPANPQWHNRDRFILSGGHGGMLLYSLLHLTGYDMSLDELKNFRQLGSKTRGHPEYMPEYGIEATTGPLGQGISNAVGMAIAQKYLANYFNREGFPIVDYKVYVFAGDGDLQEGISSEASSLAGHLGLDNLVVVYDDNHISIDGPTELSFTEDRAKRYEAYGWYVQEVAGDGTDMKKFEKALINAKSEVQRPSIIKLRTHIGYGAPNLENTAKVHGAPLGDEEIRLMKQKFGWDPDKSFHVPDEVLAHTRQAVELGKEAEDEWNALFASYEKEYPDLAKAFRNAAEGKLPVKIDSLLPTFDVSKPIATRQASGQVLSALMPQMPLVLGGSADLTPSNNTQFKGAEDFQKDAPGGRYIRYGVREHAMGAILNGINLSGILRAYGGTFAVFSDYMRGAVRVAALSKYPSIYVWTHDSIGIGEDGPTHQPVEHFAALRAIPNLLVFRPADPNETAHAWKYALEHRDGPVALLLTRQAVPVIDQRKFASAANVSRGAYILTSRGKPDVVLLATGSEVAIALEAAKMLEADGLSPQVVSMPCWKLFEKQDDKYKNSVIPRDVKARVAVEAGVEMGWRKWLGDDGVFVGMTGFGTSAPWKVCFQEFGITAENVAAAARDMVKRLKEEG</sequence>
<organism evidence="19 20">
    <name type="scientific">Anaerobaca lacustris</name>
    <dbReference type="NCBI Taxonomy" id="3044600"/>
    <lineage>
        <taxon>Bacteria</taxon>
        <taxon>Pseudomonadati</taxon>
        <taxon>Planctomycetota</taxon>
        <taxon>Phycisphaerae</taxon>
        <taxon>Sedimentisphaerales</taxon>
        <taxon>Anaerobacaceae</taxon>
        <taxon>Anaerobaca</taxon>
    </lineage>
</organism>
<dbReference type="Gene3D" id="3.40.50.920">
    <property type="match status" value="1"/>
</dbReference>
<feature type="binding site" evidence="13">
    <location>
        <position position="474"/>
    </location>
    <ligand>
        <name>substrate</name>
    </ligand>
</feature>
<dbReference type="InterPro" id="IPR005478">
    <property type="entry name" value="Transketolase_bac-like"/>
</dbReference>
<dbReference type="InterPro" id="IPR055152">
    <property type="entry name" value="Transketolase-like_C_2"/>
</dbReference>
<evidence type="ECO:0000256" key="15">
    <source>
        <dbReference type="PIRSR" id="PIRSR605478-4"/>
    </source>
</evidence>
<comment type="function">
    <text evidence="17">Catalyzes the transfer of a two-carbon ketol group from a ketose donor to an aldose acceptor, via a covalent intermediate with the cofactor thiamine pyrophosphate.</text>
</comment>
<feature type="domain" description="Transketolase-like pyrimidine-binding" evidence="18">
    <location>
        <begin position="359"/>
        <end position="530"/>
    </location>
</feature>
<protein>
    <recommendedName>
        <fullName evidence="5 11">Transketolase</fullName>
        <ecNumber evidence="5 11">2.2.1.1</ecNumber>
    </recommendedName>
</protein>
<evidence type="ECO:0000256" key="7">
    <source>
        <dbReference type="ARBA" id="ARBA00022723"/>
    </source>
</evidence>
<keyword evidence="9 14" id="KW-0786">Thiamine pyrophosphate</keyword>
<evidence type="ECO:0000256" key="2">
    <source>
        <dbReference type="ARBA" id="ARBA00001941"/>
    </source>
</evidence>
<evidence type="ECO:0000256" key="3">
    <source>
        <dbReference type="ARBA" id="ARBA00007131"/>
    </source>
</evidence>
<comment type="cofactor">
    <cofactor evidence="17">
        <name>Mg(2+)</name>
        <dbReference type="ChEBI" id="CHEBI:18420"/>
    </cofactor>
    <cofactor evidence="17">
        <name>Ca(2+)</name>
        <dbReference type="ChEBI" id="CHEBI:29108"/>
    </cofactor>
    <cofactor evidence="17">
        <name>Mn(2+)</name>
        <dbReference type="ChEBI" id="CHEBI:29035"/>
    </cofactor>
    <cofactor evidence="17">
        <name>Co(2+)</name>
        <dbReference type="ChEBI" id="CHEBI:48828"/>
    </cofactor>
    <text evidence="17">Binds 1 Mg(2+) ion per subunit. Can also utilize other divalent metal cations, such as Ca(2+), Mn(2+) and Co(2+).</text>
</comment>
<keyword evidence="17" id="KW-0106">Calcium</keyword>
<feature type="site" description="Important for catalytic activity" evidence="16">
    <location>
        <position position="268"/>
    </location>
</feature>
<feature type="active site" description="Proton donor" evidence="12">
    <location>
        <position position="416"/>
    </location>
</feature>
<comment type="cofactor">
    <cofactor evidence="2">
        <name>Co(2+)</name>
        <dbReference type="ChEBI" id="CHEBI:48828"/>
    </cofactor>
</comment>
<dbReference type="InterPro" id="IPR049557">
    <property type="entry name" value="Transketolase_CS"/>
</dbReference>
<comment type="cofactor">
    <cofactor evidence="14">
        <name>thiamine diphosphate</name>
        <dbReference type="ChEBI" id="CHEBI:58937"/>
    </cofactor>
    <text evidence="14">Binds 1 thiamine pyrophosphate per subunit. During the reaction, the substrate forms a covalent intermediate with the cofactor.</text>
</comment>
<comment type="catalytic activity">
    <reaction evidence="10 17">
        <text>D-sedoheptulose 7-phosphate + D-glyceraldehyde 3-phosphate = aldehydo-D-ribose 5-phosphate + D-xylulose 5-phosphate</text>
        <dbReference type="Rhea" id="RHEA:10508"/>
        <dbReference type="ChEBI" id="CHEBI:57483"/>
        <dbReference type="ChEBI" id="CHEBI:57737"/>
        <dbReference type="ChEBI" id="CHEBI:58273"/>
        <dbReference type="ChEBI" id="CHEBI:59776"/>
        <dbReference type="EC" id="2.2.1.1"/>
    </reaction>
</comment>
<dbReference type="EMBL" id="JASCXX010000025">
    <property type="protein sequence ID" value="MDI6450873.1"/>
    <property type="molecule type" value="Genomic_DNA"/>
</dbReference>
<feature type="binding site" evidence="13">
    <location>
        <position position="525"/>
    </location>
    <ligand>
        <name>substrate</name>
    </ligand>
</feature>
<accession>A0AAW6U4L4</accession>
<comment type="subunit">
    <text evidence="4 17">Homodimer.</text>
</comment>
<feature type="binding site" evidence="14">
    <location>
        <position position="162"/>
    </location>
    <ligand>
        <name>thiamine diphosphate</name>
        <dbReference type="ChEBI" id="CHEBI:58937"/>
    </ligand>
</feature>
<keyword evidence="7 15" id="KW-0479">Metal-binding</keyword>
<evidence type="ECO:0000256" key="6">
    <source>
        <dbReference type="ARBA" id="ARBA00022679"/>
    </source>
</evidence>
<feature type="binding site" evidence="13">
    <location>
        <position position="268"/>
    </location>
    <ligand>
        <name>substrate</name>
    </ligand>
</feature>
<dbReference type="NCBIfam" id="TIGR00232">
    <property type="entry name" value="tktlase_bact"/>
    <property type="match status" value="1"/>
</dbReference>
<dbReference type="PANTHER" id="PTHR43522">
    <property type="entry name" value="TRANSKETOLASE"/>
    <property type="match status" value="1"/>
</dbReference>
<feature type="binding site" evidence="15">
    <location>
        <position position="161"/>
    </location>
    <ligand>
        <name>Mg(2+)</name>
        <dbReference type="ChEBI" id="CHEBI:18420"/>
    </ligand>
</feature>
<evidence type="ECO:0000256" key="13">
    <source>
        <dbReference type="PIRSR" id="PIRSR605478-2"/>
    </source>
</evidence>
<dbReference type="Pfam" id="PF02779">
    <property type="entry name" value="Transket_pyr"/>
    <property type="match status" value="1"/>
</dbReference>
<evidence type="ECO:0000256" key="10">
    <source>
        <dbReference type="ARBA" id="ARBA00049473"/>
    </source>
</evidence>
<comment type="caution">
    <text evidence="19">The sequence shown here is derived from an EMBL/GenBank/DDBJ whole genome shotgun (WGS) entry which is preliminary data.</text>
</comment>
<keyword evidence="8 15" id="KW-0460">Magnesium</keyword>
<feature type="binding site" evidence="14">
    <location>
        <position position="72"/>
    </location>
    <ligand>
        <name>thiamine diphosphate</name>
        <dbReference type="ChEBI" id="CHEBI:58937"/>
    </ligand>
</feature>
<dbReference type="Pfam" id="PF00456">
    <property type="entry name" value="Transketolase_N"/>
    <property type="match status" value="1"/>
</dbReference>
<dbReference type="CDD" id="cd07033">
    <property type="entry name" value="TPP_PYR_DXS_TK_like"/>
    <property type="match status" value="1"/>
</dbReference>
<evidence type="ECO:0000256" key="12">
    <source>
        <dbReference type="PIRSR" id="PIRSR605478-1"/>
    </source>
</evidence>
<gene>
    <name evidence="19" type="primary">tkt</name>
    <name evidence="19" type="ORF">QJ522_17570</name>
</gene>
<dbReference type="Pfam" id="PF22613">
    <property type="entry name" value="Transketolase_C_1"/>
    <property type="match status" value="1"/>
</dbReference>
<dbReference type="Gene3D" id="3.40.50.970">
    <property type="match status" value="2"/>
</dbReference>
<evidence type="ECO:0000256" key="1">
    <source>
        <dbReference type="ARBA" id="ARBA00001913"/>
    </source>
</evidence>
<comment type="cofactor">
    <cofactor evidence="15">
        <name>Mg(2+)</name>
        <dbReference type="ChEBI" id="CHEBI:18420"/>
    </cofactor>
    <text evidence="15">Binds 1 Mg(2+) ion per subunit. Can also utilize other divalent metal cations, such as Ca(2+), Mn(2+) and Co(2+).</text>
</comment>
<dbReference type="InterPro" id="IPR029061">
    <property type="entry name" value="THDP-binding"/>
</dbReference>
<dbReference type="GO" id="GO:0046872">
    <property type="term" value="F:metal ion binding"/>
    <property type="evidence" value="ECO:0007669"/>
    <property type="project" value="UniProtKB-KW"/>
</dbReference>
<keyword evidence="6 17" id="KW-0808">Transferase</keyword>
<dbReference type="RefSeq" id="WP_349246282.1">
    <property type="nucleotide sequence ID" value="NZ_JASCXX010000025.1"/>
</dbReference>
<dbReference type="Proteomes" id="UP001431776">
    <property type="component" value="Unassembled WGS sequence"/>
</dbReference>
<evidence type="ECO:0000256" key="5">
    <source>
        <dbReference type="ARBA" id="ARBA00013152"/>
    </source>
</evidence>
<dbReference type="EC" id="2.2.1.1" evidence="5 11"/>
<dbReference type="PANTHER" id="PTHR43522:SF2">
    <property type="entry name" value="TRANSKETOLASE 1-RELATED"/>
    <property type="match status" value="1"/>
</dbReference>
<feature type="binding site" evidence="13">
    <location>
        <position position="466"/>
    </location>
    <ligand>
        <name>substrate</name>
    </ligand>
</feature>
<evidence type="ECO:0000256" key="11">
    <source>
        <dbReference type="NCBIfam" id="TIGR00232"/>
    </source>
</evidence>
<dbReference type="InterPro" id="IPR020826">
    <property type="entry name" value="Transketolase_BS"/>
</dbReference>
<evidence type="ECO:0000256" key="16">
    <source>
        <dbReference type="PIRSR" id="PIRSR605478-5"/>
    </source>
</evidence>
<keyword evidence="20" id="KW-1185">Reference proteome</keyword>
<dbReference type="GO" id="GO:0004802">
    <property type="term" value="F:transketolase activity"/>
    <property type="evidence" value="ECO:0007669"/>
    <property type="project" value="UniProtKB-UniRule"/>
</dbReference>
<evidence type="ECO:0000256" key="9">
    <source>
        <dbReference type="ARBA" id="ARBA00023052"/>
    </source>
</evidence>
<evidence type="ECO:0000313" key="19">
    <source>
        <dbReference type="EMBL" id="MDI6450873.1"/>
    </source>
</evidence>
<comment type="similarity">
    <text evidence="3 17">Belongs to the transketolase family.</text>
</comment>
<proteinExistence type="inferred from homology"/>
<evidence type="ECO:0000256" key="14">
    <source>
        <dbReference type="PIRSR" id="PIRSR605478-3"/>
    </source>
</evidence>
<feature type="binding site" evidence="14">
    <location>
        <begin position="120"/>
        <end position="122"/>
    </location>
    <ligand>
        <name>thiamine diphosphate</name>
        <dbReference type="ChEBI" id="CHEBI:58937"/>
    </ligand>
</feature>
<dbReference type="FunFam" id="3.40.50.970:FF:000003">
    <property type="entry name" value="Transketolase"/>
    <property type="match status" value="1"/>
</dbReference>
<dbReference type="SUPFAM" id="SSF52518">
    <property type="entry name" value="Thiamin diphosphate-binding fold (THDP-binding)"/>
    <property type="match status" value="2"/>
</dbReference>
<dbReference type="InterPro" id="IPR009014">
    <property type="entry name" value="Transketo_C/PFOR_II"/>
</dbReference>
<feature type="binding site" evidence="14">
    <location>
        <position position="191"/>
    </location>
    <ligand>
        <name>thiamine diphosphate</name>
        <dbReference type="ChEBI" id="CHEBI:58937"/>
    </ligand>
</feature>
<dbReference type="FunFam" id="3.40.50.920:FF:000003">
    <property type="entry name" value="Transketolase"/>
    <property type="match status" value="1"/>
</dbReference>